<protein>
    <submittedName>
        <fullName evidence="3">Uncharacterized protein</fullName>
    </submittedName>
</protein>
<accession>A0A2N9II84</accession>
<evidence type="ECO:0000256" key="2">
    <source>
        <dbReference type="SAM" id="MobiDB-lite"/>
    </source>
</evidence>
<feature type="compositionally biased region" description="Basic residues" evidence="2">
    <location>
        <begin position="296"/>
        <end position="310"/>
    </location>
</feature>
<evidence type="ECO:0000313" key="3">
    <source>
        <dbReference type="EMBL" id="SPD23641.1"/>
    </source>
</evidence>
<feature type="compositionally biased region" description="Acidic residues" evidence="2">
    <location>
        <begin position="521"/>
        <end position="544"/>
    </location>
</feature>
<evidence type="ECO:0000256" key="1">
    <source>
        <dbReference type="SAM" id="Coils"/>
    </source>
</evidence>
<organism evidence="3">
    <name type="scientific">Fagus sylvatica</name>
    <name type="common">Beechnut</name>
    <dbReference type="NCBI Taxonomy" id="28930"/>
    <lineage>
        <taxon>Eukaryota</taxon>
        <taxon>Viridiplantae</taxon>
        <taxon>Streptophyta</taxon>
        <taxon>Embryophyta</taxon>
        <taxon>Tracheophyta</taxon>
        <taxon>Spermatophyta</taxon>
        <taxon>Magnoliopsida</taxon>
        <taxon>eudicotyledons</taxon>
        <taxon>Gunneridae</taxon>
        <taxon>Pentapetalae</taxon>
        <taxon>rosids</taxon>
        <taxon>fabids</taxon>
        <taxon>Fagales</taxon>
        <taxon>Fagaceae</taxon>
        <taxon>Fagus</taxon>
    </lineage>
</organism>
<keyword evidence="1" id="KW-0175">Coiled coil</keyword>
<proteinExistence type="predicted"/>
<name>A0A2N9II84_FAGSY</name>
<feature type="coiled-coil region" evidence="1">
    <location>
        <begin position="439"/>
        <end position="466"/>
    </location>
</feature>
<feature type="region of interest" description="Disordered" evidence="2">
    <location>
        <begin position="504"/>
        <end position="571"/>
    </location>
</feature>
<feature type="region of interest" description="Disordered" evidence="2">
    <location>
        <begin position="235"/>
        <end position="261"/>
    </location>
</feature>
<sequence>MARNQPRFRASKLARLVNSEASMTRFRELYRVPSSIRLAYCNLDDLPVINKDEILLPIMAVVEGGVRFPLHPLLVNFLLIVNATPSQVSLNLFRIIMGVVALNRILGVNLRVGEIFQVYQYVCPGEESRTLCHLKAKNIHNKLVNGLPDTNKGYDKDYLRVSGDWYTDSKCRSDFGSPDSSRIALYEGQADTELVKRVLATNICVDQRGEPRSAPLLLRYEPQIRSFLEGPTVPRSQEVRVEASTPSLAVPADTTTITEDPEFIPVGQVSEMAPPINPFELMARGIGGSSSGAAKTRGKGRGKGSGKKGQKVVSDSSSSEQAAQTTVQEPPRPLPVVHEIDESDHGEDLAPPKKKGRSEAPPMPAEGASASFEPWVPRLLFGDGPISVHDTVLDETEPELSAHVAHGLARAACLPEDMNQWDSMNSAQIFRHGTRGLMMEEGQAELAELREKVRKLESECIASIEKAIEDGKVLGRVEGEKSGYEGAMEEARTQFQTSELFLHSNTPIPYPEEGLQNSDNEAPEAGEEEADDEDEEDEEVEEGTETDRTQEAPQSAPVETAADVPGPSSGK</sequence>
<reference evidence="3" key="1">
    <citation type="submission" date="2018-02" db="EMBL/GenBank/DDBJ databases">
        <authorList>
            <person name="Cohen D.B."/>
            <person name="Kent A.D."/>
        </authorList>
    </citation>
    <scope>NUCLEOTIDE SEQUENCE</scope>
</reference>
<gene>
    <name evidence="3" type="ORF">FSB_LOCUS51523</name>
</gene>
<dbReference type="AlphaFoldDB" id="A0A2N9II84"/>
<feature type="region of interest" description="Disordered" evidence="2">
    <location>
        <begin position="280"/>
        <end position="369"/>
    </location>
</feature>
<dbReference type="EMBL" id="OIVN01005691">
    <property type="protein sequence ID" value="SPD23641.1"/>
    <property type="molecule type" value="Genomic_DNA"/>
</dbReference>